<feature type="transmembrane region" description="Helical" evidence="6">
    <location>
        <begin position="96"/>
        <end position="122"/>
    </location>
</feature>
<reference evidence="7" key="1">
    <citation type="journal article" date="2022" name="G3 (Bethesda)">
        <title>High quality genome of the basidiomycete yeast Dioszegia hungarica PDD-24b-2 isolated from cloud water.</title>
        <authorList>
            <person name="Jarrige D."/>
            <person name="Haridas S."/>
            <person name="Bleykasten-Grosshans C."/>
            <person name="Joly M."/>
            <person name="Nadalig T."/>
            <person name="Sancelme M."/>
            <person name="Vuilleumier S."/>
            <person name="Grigoriev I.V."/>
            <person name="Amato P."/>
            <person name="Bringel F."/>
        </authorList>
    </citation>
    <scope>NUCLEOTIDE SEQUENCE</scope>
    <source>
        <strain evidence="7">PDD-24b-2</strain>
    </source>
</reference>
<feature type="transmembrane region" description="Helical" evidence="6">
    <location>
        <begin position="248"/>
        <end position="273"/>
    </location>
</feature>
<comment type="caution">
    <text evidence="7">The sequence shown here is derived from an EMBL/GenBank/DDBJ whole genome shotgun (WGS) entry which is preliminary data.</text>
</comment>
<dbReference type="GO" id="GO:0016020">
    <property type="term" value="C:membrane"/>
    <property type="evidence" value="ECO:0007669"/>
    <property type="project" value="UniProtKB-SubCell"/>
</dbReference>
<gene>
    <name evidence="7" type="ORF">MKK02DRAFT_45480</name>
</gene>
<evidence type="ECO:0000313" key="8">
    <source>
        <dbReference type="Proteomes" id="UP001164286"/>
    </source>
</evidence>
<feature type="transmembrane region" description="Helical" evidence="6">
    <location>
        <begin position="61"/>
        <end position="84"/>
    </location>
</feature>
<sequence>MNSFLANLTERPSGGQCNIQPHDIRSDGLTAVILVGLILSYLPQILRIVNQGTSEGFSSAFLLLGATSSASGMLNVLVVQWSLFQCCRHTGAGSCFLNLMGFIQVFLQWFLFSIIVILYLVYFPRHLKYHRTLALPDETDAQYQAIPTASLATESNILQEPINGTTRPVRAQVETTPAWRQAVLMGIFVALHIGLLLGLSLYLLYTLSSTQPPHPILRSLATFLGLSGTLLAVCQYAPQIYQTYTTRLVGALSIGTMVIQVPGAVFFILSLAFRPGVDWTSWLAYAVTALMQSALLVLCVAWKRRQKQEGIDDFGHPLESDTSRAVPTERDRLVQ</sequence>
<feature type="transmembrane region" description="Helical" evidence="6">
    <location>
        <begin position="279"/>
        <end position="302"/>
    </location>
</feature>
<keyword evidence="3 6" id="KW-1133">Transmembrane helix</keyword>
<dbReference type="GeneID" id="77732644"/>
<dbReference type="EMBL" id="JAKWFO010000005">
    <property type="protein sequence ID" value="KAI9636772.1"/>
    <property type="molecule type" value="Genomic_DNA"/>
</dbReference>
<evidence type="ECO:0000256" key="5">
    <source>
        <dbReference type="SAM" id="MobiDB-lite"/>
    </source>
</evidence>
<evidence type="ECO:0000256" key="4">
    <source>
        <dbReference type="ARBA" id="ARBA00023136"/>
    </source>
</evidence>
<keyword evidence="8" id="KW-1185">Reference proteome</keyword>
<dbReference type="Pfam" id="PF04193">
    <property type="entry name" value="PQ-loop"/>
    <property type="match status" value="2"/>
</dbReference>
<protein>
    <recommendedName>
        <fullName evidence="9">PQ loop repeat protein</fullName>
    </recommendedName>
</protein>
<feature type="transmembrane region" description="Helical" evidence="6">
    <location>
        <begin position="182"/>
        <end position="204"/>
    </location>
</feature>
<dbReference type="AlphaFoldDB" id="A0AA38HAF8"/>
<keyword evidence="4 6" id="KW-0472">Membrane</keyword>
<evidence type="ECO:0000256" key="6">
    <source>
        <dbReference type="SAM" id="Phobius"/>
    </source>
</evidence>
<dbReference type="SMART" id="SM00679">
    <property type="entry name" value="CTNS"/>
    <property type="match status" value="2"/>
</dbReference>
<feature type="transmembrane region" description="Helical" evidence="6">
    <location>
        <begin position="28"/>
        <end position="49"/>
    </location>
</feature>
<dbReference type="Gene3D" id="1.20.1280.290">
    <property type="match status" value="2"/>
</dbReference>
<comment type="subcellular location">
    <subcellularLocation>
        <location evidence="1">Membrane</location>
        <topology evidence="1">Multi-pass membrane protein</topology>
    </subcellularLocation>
</comment>
<dbReference type="InterPro" id="IPR006603">
    <property type="entry name" value="PQ-loop_rpt"/>
</dbReference>
<dbReference type="InterPro" id="IPR051415">
    <property type="entry name" value="LAAT-1"/>
</dbReference>
<evidence type="ECO:0000313" key="7">
    <source>
        <dbReference type="EMBL" id="KAI9636772.1"/>
    </source>
</evidence>
<name>A0AA38HAF8_9TREE</name>
<feature type="region of interest" description="Disordered" evidence="5">
    <location>
        <begin position="313"/>
        <end position="335"/>
    </location>
</feature>
<dbReference type="PANTHER" id="PTHR16201:SF11">
    <property type="entry name" value="PQ-LOOP REPEAT-CONTAINING PROTEIN"/>
    <property type="match status" value="1"/>
</dbReference>
<evidence type="ECO:0000256" key="2">
    <source>
        <dbReference type="ARBA" id="ARBA00022692"/>
    </source>
</evidence>
<evidence type="ECO:0000256" key="3">
    <source>
        <dbReference type="ARBA" id="ARBA00022989"/>
    </source>
</evidence>
<organism evidence="7 8">
    <name type="scientific">Dioszegia hungarica</name>
    <dbReference type="NCBI Taxonomy" id="4972"/>
    <lineage>
        <taxon>Eukaryota</taxon>
        <taxon>Fungi</taxon>
        <taxon>Dikarya</taxon>
        <taxon>Basidiomycota</taxon>
        <taxon>Agaricomycotina</taxon>
        <taxon>Tremellomycetes</taxon>
        <taxon>Tremellales</taxon>
        <taxon>Bulleribasidiaceae</taxon>
        <taxon>Dioszegia</taxon>
    </lineage>
</organism>
<dbReference type="Proteomes" id="UP001164286">
    <property type="component" value="Unassembled WGS sequence"/>
</dbReference>
<dbReference type="PANTHER" id="PTHR16201">
    <property type="entry name" value="SEVEN TRANSMEMBRANE PROTEIN 1-RELATED"/>
    <property type="match status" value="1"/>
</dbReference>
<accession>A0AA38HAF8</accession>
<evidence type="ECO:0008006" key="9">
    <source>
        <dbReference type="Google" id="ProtNLM"/>
    </source>
</evidence>
<proteinExistence type="predicted"/>
<evidence type="ECO:0000256" key="1">
    <source>
        <dbReference type="ARBA" id="ARBA00004141"/>
    </source>
</evidence>
<dbReference type="RefSeq" id="XP_052946549.1">
    <property type="nucleotide sequence ID" value="XM_053093439.1"/>
</dbReference>
<keyword evidence="2 6" id="KW-0812">Transmembrane</keyword>
<feature type="transmembrane region" description="Helical" evidence="6">
    <location>
        <begin position="216"/>
        <end position="236"/>
    </location>
</feature>